<dbReference type="Proteomes" id="UP000006053">
    <property type="component" value="Chromosome"/>
</dbReference>
<dbReference type="InterPro" id="IPR044068">
    <property type="entry name" value="CB"/>
</dbReference>
<dbReference type="InterPro" id="IPR050808">
    <property type="entry name" value="Phage_Integrase"/>
</dbReference>
<reference evidence="9" key="1">
    <citation type="submission" date="2012-06" db="EMBL/GenBank/DDBJ databases">
        <title>Complete sequence of Desulfitobacterium dehalogenans ATCC 51507.</title>
        <authorList>
            <person name="Lucas S."/>
            <person name="Han J."/>
            <person name="Lapidus A."/>
            <person name="Cheng J.-F."/>
            <person name="Goodwin L."/>
            <person name="Pitluck S."/>
            <person name="Peters L."/>
            <person name="Ovchinnikova G."/>
            <person name="Teshima H."/>
            <person name="Detter J.C."/>
            <person name="Han C."/>
            <person name="Tapia R."/>
            <person name="Land M."/>
            <person name="Hauser L."/>
            <person name="Kyrpides N."/>
            <person name="Ivanova N."/>
            <person name="Pagani I."/>
            <person name="Kruse T."/>
            <person name="de Vos W.M."/>
            <person name="Smidt H."/>
            <person name="Woyke T."/>
        </authorList>
    </citation>
    <scope>NUCLEOTIDE SEQUENCE [LARGE SCALE GENOMIC DNA]</scope>
    <source>
        <strain evidence="9">ATCC 51507 / DSM 9161 / JW/IU-DC1</strain>
    </source>
</reference>
<dbReference type="SUPFAM" id="SSF56349">
    <property type="entry name" value="DNA breaking-rejoining enzymes"/>
    <property type="match status" value="1"/>
</dbReference>
<dbReference type="RefSeq" id="WP_014792963.1">
    <property type="nucleotide sequence ID" value="NC_018017.1"/>
</dbReference>
<dbReference type="Gene3D" id="1.10.150.130">
    <property type="match status" value="1"/>
</dbReference>
<dbReference type="EMBL" id="CP003348">
    <property type="protein sequence ID" value="AFL99471.1"/>
    <property type="molecule type" value="Genomic_DNA"/>
</dbReference>
<gene>
    <name evidence="8" type="ordered locus">Desde_1038</name>
</gene>
<dbReference type="KEGG" id="ddh:Desde_1038"/>
<dbReference type="PROSITE" id="PS51900">
    <property type="entry name" value="CB"/>
    <property type="match status" value="1"/>
</dbReference>
<keyword evidence="3 5" id="KW-0238">DNA-binding</keyword>
<dbReference type="GO" id="GO:0006310">
    <property type="term" value="P:DNA recombination"/>
    <property type="evidence" value="ECO:0007669"/>
    <property type="project" value="UniProtKB-KW"/>
</dbReference>
<dbReference type="InterPro" id="IPR002104">
    <property type="entry name" value="Integrase_catalytic"/>
</dbReference>
<dbReference type="GO" id="GO:0003677">
    <property type="term" value="F:DNA binding"/>
    <property type="evidence" value="ECO:0007669"/>
    <property type="project" value="UniProtKB-UniRule"/>
</dbReference>
<dbReference type="eggNOG" id="COG0582">
    <property type="taxonomic scope" value="Bacteria"/>
</dbReference>
<reference evidence="8 9" key="2">
    <citation type="journal article" date="2015" name="J. Bacteriol.">
        <title>Genomic, proteomic, and biochemical analysis of the organohalide respiratory pathway in Desulfitobacterium dehalogenans.</title>
        <authorList>
            <person name="Kruse T."/>
            <person name="van de Pas B.A."/>
            <person name="Atteia A."/>
            <person name="Krab K."/>
            <person name="Hagen W.R."/>
            <person name="Goodwin L."/>
            <person name="Chain P."/>
            <person name="Boeren S."/>
            <person name="Maphosa F."/>
            <person name="Schraa G."/>
            <person name="de Vos W.M."/>
            <person name="van der Oost J."/>
            <person name="Smidt H."/>
            <person name="Stams A.J."/>
        </authorList>
    </citation>
    <scope>NUCLEOTIDE SEQUENCE [LARGE SCALE GENOMIC DNA]</scope>
    <source>
        <strain evidence="9">ATCC 51507 / DSM 9161 / JW/IU-DC1</strain>
    </source>
</reference>
<evidence type="ECO:0000256" key="2">
    <source>
        <dbReference type="ARBA" id="ARBA00022908"/>
    </source>
</evidence>
<name>I4A687_DESDJ</name>
<evidence type="ECO:0000259" key="6">
    <source>
        <dbReference type="PROSITE" id="PS51898"/>
    </source>
</evidence>
<evidence type="ECO:0000259" key="7">
    <source>
        <dbReference type="PROSITE" id="PS51900"/>
    </source>
</evidence>
<evidence type="ECO:0000256" key="3">
    <source>
        <dbReference type="ARBA" id="ARBA00023125"/>
    </source>
</evidence>
<evidence type="ECO:0000256" key="4">
    <source>
        <dbReference type="ARBA" id="ARBA00023172"/>
    </source>
</evidence>
<dbReference type="Gene3D" id="1.10.443.10">
    <property type="entry name" value="Intergrase catalytic core"/>
    <property type="match status" value="1"/>
</dbReference>
<proteinExistence type="inferred from homology"/>
<dbReference type="HOGENOM" id="CLU_027562_1_1_9"/>
<dbReference type="Pfam" id="PF00589">
    <property type="entry name" value="Phage_integrase"/>
    <property type="match status" value="1"/>
</dbReference>
<keyword evidence="9" id="KW-1185">Reference proteome</keyword>
<evidence type="ECO:0000313" key="9">
    <source>
        <dbReference type="Proteomes" id="UP000006053"/>
    </source>
</evidence>
<dbReference type="AlphaFoldDB" id="I4A687"/>
<feature type="domain" description="Core-binding (CB)" evidence="7">
    <location>
        <begin position="94"/>
        <end position="176"/>
    </location>
</feature>
<keyword evidence="4" id="KW-0233">DNA recombination</keyword>
<dbReference type="InterPro" id="IPR013762">
    <property type="entry name" value="Integrase-like_cat_sf"/>
</dbReference>
<dbReference type="PANTHER" id="PTHR30629">
    <property type="entry name" value="PROPHAGE INTEGRASE"/>
    <property type="match status" value="1"/>
</dbReference>
<dbReference type="InterPro" id="IPR011010">
    <property type="entry name" value="DNA_brk_join_enz"/>
</dbReference>
<evidence type="ECO:0000256" key="5">
    <source>
        <dbReference type="PROSITE-ProRule" id="PRU01248"/>
    </source>
</evidence>
<dbReference type="PROSITE" id="PS51898">
    <property type="entry name" value="TYR_RECOMBINASE"/>
    <property type="match status" value="1"/>
</dbReference>
<sequence>MKNPNGYGGIIKLEGKRRKPFYARVTEGWEIVHKETGEAIMFIANGAELPKILPENTKLKQIYTGIGSFKTQAEANIALADYNKKHSPLDAATLTFAELYKKWYAWKFNPRRRKQLSQQSKGSYAAAYKNSHELHNMRWLDIRYDHMQNIIWESDKGRETLNNMKNLYSQMYDYAMMNDIGERNYAQYLEIDVAIEGKEDIHAPFDDSERKLLWERLDEFGVDTVLIMIYSGLRPTELCLIETAKIDIAQRVMRGGVKTSAGKDRIIPIHKRILPLIQKRMEEGNKYLICIDGEKISYYYYRSKIWDPLMKQLNLDHLPHDGRHTFGTMADDVGMNPKALKMIIGHSTKKDVTMRYTHKDIEQLKKAIDLIP</sequence>
<keyword evidence="2" id="KW-0229">DNA integration</keyword>
<evidence type="ECO:0000256" key="1">
    <source>
        <dbReference type="ARBA" id="ARBA00008857"/>
    </source>
</evidence>
<dbReference type="GO" id="GO:0015074">
    <property type="term" value="P:DNA integration"/>
    <property type="evidence" value="ECO:0007669"/>
    <property type="project" value="UniProtKB-KW"/>
</dbReference>
<dbReference type="STRING" id="756499.Desde_1038"/>
<protein>
    <submittedName>
        <fullName evidence="8">Site-specific recombinase XerD</fullName>
    </submittedName>
</protein>
<dbReference type="PANTHER" id="PTHR30629:SF2">
    <property type="entry name" value="PROPHAGE INTEGRASE INTS-RELATED"/>
    <property type="match status" value="1"/>
</dbReference>
<comment type="similarity">
    <text evidence="1">Belongs to the 'phage' integrase family.</text>
</comment>
<evidence type="ECO:0000313" key="8">
    <source>
        <dbReference type="EMBL" id="AFL99471.1"/>
    </source>
</evidence>
<dbReference type="OrthoDB" id="9801717at2"/>
<dbReference type="InterPro" id="IPR010998">
    <property type="entry name" value="Integrase_recombinase_N"/>
</dbReference>
<organism evidence="8 9">
    <name type="scientific">Desulfitobacterium dehalogenans (strain ATCC 51507 / DSM 9161 / JW/IU-DC1)</name>
    <dbReference type="NCBI Taxonomy" id="756499"/>
    <lineage>
        <taxon>Bacteria</taxon>
        <taxon>Bacillati</taxon>
        <taxon>Bacillota</taxon>
        <taxon>Clostridia</taxon>
        <taxon>Eubacteriales</taxon>
        <taxon>Desulfitobacteriaceae</taxon>
        <taxon>Desulfitobacterium</taxon>
    </lineage>
</organism>
<accession>I4A687</accession>
<feature type="domain" description="Tyr recombinase" evidence="6">
    <location>
        <begin position="200"/>
        <end position="369"/>
    </location>
</feature>